<keyword evidence="2" id="KW-1185">Reference proteome</keyword>
<dbReference type="EMBL" id="JANBUP010003118">
    <property type="protein sequence ID" value="KAJ2797791.1"/>
    <property type="molecule type" value="Genomic_DNA"/>
</dbReference>
<dbReference type="Proteomes" id="UP001140096">
    <property type="component" value="Unassembled WGS sequence"/>
</dbReference>
<evidence type="ECO:0000313" key="2">
    <source>
        <dbReference type="Proteomes" id="UP001140096"/>
    </source>
</evidence>
<accession>A0ACC1KYM5</accession>
<comment type="caution">
    <text evidence="1">The sequence shown here is derived from an EMBL/GenBank/DDBJ whole genome shotgun (WGS) entry which is preliminary data.</text>
</comment>
<organism evidence="1 2">
    <name type="scientific">Coemansia furcata</name>
    <dbReference type="NCBI Taxonomy" id="417177"/>
    <lineage>
        <taxon>Eukaryota</taxon>
        <taxon>Fungi</taxon>
        <taxon>Fungi incertae sedis</taxon>
        <taxon>Zoopagomycota</taxon>
        <taxon>Kickxellomycotina</taxon>
        <taxon>Kickxellomycetes</taxon>
        <taxon>Kickxellales</taxon>
        <taxon>Kickxellaceae</taxon>
        <taxon>Coemansia</taxon>
    </lineage>
</organism>
<proteinExistence type="predicted"/>
<reference evidence="1" key="1">
    <citation type="submission" date="2022-07" db="EMBL/GenBank/DDBJ databases">
        <title>Phylogenomic reconstructions and comparative analyses of Kickxellomycotina fungi.</title>
        <authorList>
            <person name="Reynolds N.K."/>
            <person name="Stajich J.E."/>
            <person name="Barry K."/>
            <person name="Grigoriev I.V."/>
            <person name="Crous P."/>
            <person name="Smith M.E."/>
        </authorList>
    </citation>
    <scope>NUCLEOTIDE SEQUENCE</scope>
    <source>
        <strain evidence="1">CBS 102833</strain>
    </source>
</reference>
<sequence>LVGVADAVRARSTDYAQGKAVPLGVMKHIPSSVVGAVAHDLQLKKSQKQSSTPLRQVPGKEKIGMLARPSAVSKQLPLSSESHPQSVPDPLANTKPTVIDVPTNPARQHLQNYVQAVNERYQVANTPSITPSAQQFTPLRPKSNDCTPTSAKLESLNAKGDINKGLSEIMSGLTSLSLAESLTVEVPPNLAVTLKPHQRSGVAWMLRNERDDDVRGGIIGDDMGLGKTVQALSLLMANPPENGGSHSTLIVAPLAAVEHWRTEAETRIQPGVLKVFVYHRLRNPPTPEKLAKYDMVVTTYGTLLADWRYSSTTDLGSLSEAERELRDQKVVAQGQFGSLFGVKWRRVILDEAHEIKNAKTKKSMACHDLVARYRWCLSGTPIQNTIDDVYSLLRFLRFRPYCLHHAFRNLFVDDPSGKQEMRAILSRLMLRRDKLTMVDNRPILDLPRRYFYFHSVDLSIAERIYYDCVQRCMARSSKRDDRYQNNFIVMLTALLRLRQITSHPLITS</sequence>
<protein>
    <submittedName>
        <fullName evidence="1">Uncharacterized protein</fullName>
    </submittedName>
</protein>
<name>A0ACC1KYM5_9FUNG</name>
<feature type="non-terminal residue" evidence="1">
    <location>
        <position position="508"/>
    </location>
</feature>
<gene>
    <name evidence="1" type="ORF">H4S07_005857</name>
</gene>
<feature type="non-terminal residue" evidence="1">
    <location>
        <position position="1"/>
    </location>
</feature>
<evidence type="ECO:0000313" key="1">
    <source>
        <dbReference type="EMBL" id="KAJ2797791.1"/>
    </source>
</evidence>